<dbReference type="PANTHER" id="PTHR13832">
    <property type="entry name" value="PROTEIN PHOSPHATASE 2C"/>
    <property type="match status" value="1"/>
</dbReference>
<dbReference type="SUPFAM" id="SSF81606">
    <property type="entry name" value="PP2C-like"/>
    <property type="match status" value="2"/>
</dbReference>
<dbReference type="GO" id="GO:0046872">
    <property type="term" value="F:metal ion binding"/>
    <property type="evidence" value="ECO:0007669"/>
    <property type="project" value="UniProtKB-KW"/>
</dbReference>
<feature type="compositionally biased region" description="Polar residues" evidence="10">
    <location>
        <begin position="319"/>
        <end position="339"/>
    </location>
</feature>
<evidence type="ECO:0000256" key="1">
    <source>
        <dbReference type="ARBA" id="ARBA00001936"/>
    </source>
</evidence>
<evidence type="ECO:0000259" key="11">
    <source>
        <dbReference type="PROSITE" id="PS51746"/>
    </source>
</evidence>
<evidence type="ECO:0000256" key="2">
    <source>
        <dbReference type="ARBA" id="ARBA00006702"/>
    </source>
</evidence>
<feature type="compositionally biased region" description="Basic and acidic residues" evidence="10">
    <location>
        <begin position="631"/>
        <end position="640"/>
    </location>
</feature>
<organism evidence="12 13">
    <name type="scientific">Cotesia glomerata</name>
    <name type="common">Lepidopteran parasitic wasp</name>
    <name type="synonym">Apanteles glomeratus</name>
    <dbReference type="NCBI Taxonomy" id="32391"/>
    <lineage>
        <taxon>Eukaryota</taxon>
        <taxon>Metazoa</taxon>
        <taxon>Ecdysozoa</taxon>
        <taxon>Arthropoda</taxon>
        <taxon>Hexapoda</taxon>
        <taxon>Insecta</taxon>
        <taxon>Pterygota</taxon>
        <taxon>Neoptera</taxon>
        <taxon>Endopterygota</taxon>
        <taxon>Hymenoptera</taxon>
        <taxon>Apocrita</taxon>
        <taxon>Ichneumonoidea</taxon>
        <taxon>Braconidae</taxon>
        <taxon>Microgastrinae</taxon>
        <taxon>Cotesia</taxon>
    </lineage>
</organism>
<evidence type="ECO:0000256" key="8">
    <source>
        <dbReference type="ARBA" id="ARBA00023211"/>
    </source>
</evidence>
<feature type="compositionally biased region" description="Polar residues" evidence="10">
    <location>
        <begin position="187"/>
        <end position="196"/>
    </location>
</feature>
<dbReference type="Pfam" id="PF00481">
    <property type="entry name" value="PP2C"/>
    <property type="match status" value="2"/>
</dbReference>
<dbReference type="PROSITE" id="PS51746">
    <property type="entry name" value="PPM_2"/>
    <property type="match status" value="1"/>
</dbReference>
<name>A0AAV7IXV8_COTGL</name>
<comment type="cofactor">
    <cofactor evidence="1">
        <name>Mn(2+)</name>
        <dbReference type="ChEBI" id="CHEBI:29035"/>
    </cofactor>
</comment>
<dbReference type="CDD" id="cd00143">
    <property type="entry name" value="PP2Cc"/>
    <property type="match status" value="2"/>
</dbReference>
<accession>A0AAV7IXV8</accession>
<evidence type="ECO:0000256" key="3">
    <source>
        <dbReference type="ARBA" id="ARBA00013081"/>
    </source>
</evidence>
<evidence type="ECO:0000256" key="5">
    <source>
        <dbReference type="ARBA" id="ARBA00022801"/>
    </source>
</evidence>
<feature type="domain" description="PPM-type phosphatase" evidence="11">
    <location>
        <begin position="23"/>
        <end position="596"/>
    </location>
</feature>
<feature type="compositionally biased region" description="Acidic residues" evidence="10">
    <location>
        <begin position="380"/>
        <end position="408"/>
    </location>
</feature>
<protein>
    <recommendedName>
        <fullName evidence="3">protein-serine/threonine phosphatase</fullName>
        <ecNumber evidence="3">3.1.3.16</ecNumber>
    </recommendedName>
</protein>
<feature type="compositionally biased region" description="Basic and acidic residues" evidence="10">
    <location>
        <begin position="209"/>
        <end position="234"/>
    </location>
</feature>
<dbReference type="Proteomes" id="UP000826195">
    <property type="component" value="Unassembled WGS sequence"/>
</dbReference>
<feature type="region of interest" description="Disordered" evidence="10">
    <location>
        <begin position="119"/>
        <end position="138"/>
    </location>
</feature>
<evidence type="ECO:0000256" key="7">
    <source>
        <dbReference type="ARBA" id="ARBA00022912"/>
    </source>
</evidence>
<keyword evidence="5 9" id="KW-0378">Hydrolase</keyword>
<feature type="compositionally biased region" description="Acidic residues" evidence="10">
    <location>
        <begin position="359"/>
        <end position="373"/>
    </location>
</feature>
<keyword evidence="4" id="KW-0479">Metal-binding</keyword>
<evidence type="ECO:0000313" key="12">
    <source>
        <dbReference type="EMBL" id="KAH0561528.1"/>
    </source>
</evidence>
<feature type="compositionally biased region" description="Basic and acidic residues" evidence="10">
    <location>
        <begin position="599"/>
        <end position="612"/>
    </location>
</feature>
<dbReference type="EMBL" id="JAHXZJ010000374">
    <property type="protein sequence ID" value="KAH0561528.1"/>
    <property type="molecule type" value="Genomic_DNA"/>
</dbReference>
<evidence type="ECO:0000256" key="9">
    <source>
        <dbReference type="RuleBase" id="RU003465"/>
    </source>
</evidence>
<dbReference type="InterPro" id="IPR001932">
    <property type="entry name" value="PPM-type_phosphatase-like_dom"/>
</dbReference>
<dbReference type="PROSITE" id="PS01032">
    <property type="entry name" value="PPM_1"/>
    <property type="match status" value="1"/>
</dbReference>
<dbReference type="InterPro" id="IPR036457">
    <property type="entry name" value="PPM-type-like_dom_sf"/>
</dbReference>
<feature type="compositionally biased region" description="Basic and acidic residues" evidence="10">
    <location>
        <begin position="254"/>
        <end position="278"/>
    </location>
</feature>
<dbReference type="InterPro" id="IPR015655">
    <property type="entry name" value="PP2C"/>
</dbReference>
<keyword evidence="13" id="KW-1185">Reference proteome</keyword>
<dbReference type="AlphaFoldDB" id="A0AAV7IXV8"/>
<evidence type="ECO:0000256" key="6">
    <source>
        <dbReference type="ARBA" id="ARBA00022842"/>
    </source>
</evidence>
<reference evidence="12 13" key="1">
    <citation type="journal article" date="2021" name="J. Hered.">
        <title>A chromosome-level genome assembly of the parasitoid wasp, Cotesia glomerata (Hymenoptera: Braconidae).</title>
        <authorList>
            <person name="Pinto B.J."/>
            <person name="Weis J.J."/>
            <person name="Gamble T."/>
            <person name="Ode P.J."/>
            <person name="Paul R."/>
            <person name="Zaspel J.M."/>
        </authorList>
    </citation>
    <scope>NUCLEOTIDE SEQUENCE [LARGE SCALE GENOMIC DNA]</scope>
    <source>
        <strain evidence="12">CgM1</strain>
    </source>
</reference>
<dbReference type="EC" id="3.1.3.16" evidence="3"/>
<keyword evidence="6" id="KW-0460">Magnesium</keyword>
<dbReference type="InterPro" id="IPR000222">
    <property type="entry name" value="PP2C_BS"/>
</dbReference>
<feature type="compositionally biased region" description="Low complexity" evidence="10">
    <location>
        <begin position="235"/>
        <end position="250"/>
    </location>
</feature>
<evidence type="ECO:0000256" key="4">
    <source>
        <dbReference type="ARBA" id="ARBA00022723"/>
    </source>
</evidence>
<keyword evidence="8" id="KW-0464">Manganese</keyword>
<feature type="region of interest" description="Disordered" evidence="10">
    <location>
        <begin position="599"/>
        <end position="640"/>
    </location>
</feature>
<feature type="region of interest" description="Disordered" evidence="10">
    <location>
        <begin position="174"/>
        <end position="408"/>
    </location>
</feature>
<evidence type="ECO:0000313" key="13">
    <source>
        <dbReference type="Proteomes" id="UP000826195"/>
    </source>
</evidence>
<dbReference type="SMART" id="SM00332">
    <property type="entry name" value="PP2Cc"/>
    <property type="match status" value="1"/>
</dbReference>
<sequence length="640" mass="70061">MGAYLSEPVTTKESVDGFGKNVVFGASSMQGWRISQEDAHNCCSDFDENVSLFAVYDGHGGHEVASYCAKELPDFIKETEAYKRGDIRQALIDAFLEFDATLATPEVIKVLKEISSSAGDSEKVKEEAETDEEDNIRDLKQEAAMPLEQVIAKYMETPAGDRLGKKIISSPNIRCRRTKERDPAAGCSSTWTNEADVSSSSVSASASGENKDKEKDGEAEKCSEKDVESSKSSEAEQTLDSTTGTGTGATVNGEVDHKVVNEPAVKAKEEIKEIKAEMPDSSEDSDAKVSPSKNETESKEVNGSDVKDKPESKEEAKNNDVTSSSTMENGETSQEGMTSTRRRISAAAEALFHGLLGDSDSDEEDEDDTDESFDALSKSDEEELDQNEFDEEDSDDEYAEYEDDENYDAQEDITMDEEPGSDSGCTAVVAILRGDDLFVANAGDSRCVLCRDGQALELSLDHKPEDDLEMKRINEAGGKVTADGRVNGGLNLSRALGDHSYKQNSELPPEKQMISAMPDVRHVKIEAQRDEFLILACDGIWNFMSSADVVQFVKKRIDERKKLSEICEELFDHCLAPDTCGDGTGCDNMTAVIVKLKNDTEDQKNKTEESAAKKRPLSPTSEKNSANEQSNECKRARETV</sequence>
<comment type="caution">
    <text evidence="12">The sequence shown here is derived from an EMBL/GenBank/DDBJ whole genome shotgun (WGS) entry which is preliminary data.</text>
</comment>
<dbReference type="GO" id="GO:0004722">
    <property type="term" value="F:protein serine/threonine phosphatase activity"/>
    <property type="evidence" value="ECO:0007669"/>
    <property type="project" value="UniProtKB-EC"/>
</dbReference>
<gene>
    <name evidence="12" type="ORF">KQX54_017428</name>
</gene>
<feature type="compositionally biased region" description="Low complexity" evidence="10">
    <location>
        <begin position="197"/>
        <end position="207"/>
    </location>
</feature>
<feature type="compositionally biased region" description="Polar residues" evidence="10">
    <location>
        <begin position="618"/>
        <end position="630"/>
    </location>
</feature>
<proteinExistence type="inferred from homology"/>
<dbReference type="PANTHER" id="PTHR13832:SF803">
    <property type="entry name" value="PROTEIN PHOSPHATASE 1G"/>
    <property type="match status" value="1"/>
</dbReference>
<feature type="compositionally biased region" description="Basic and acidic residues" evidence="10">
    <location>
        <begin position="294"/>
        <end position="318"/>
    </location>
</feature>
<dbReference type="Gene3D" id="3.60.40.10">
    <property type="entry name" value="PPM-type phosphatase domain"/>
    <property type="match status" value="2"/>
</dbReference>
<comment type="similarity">
    <text evidence="2 9">Belongs to the PP2C family.</text>
</comment>
<keyword evidence="7 9" id="KW-0904">Protein phosphatase</keyword>
<evidence type="ECO:0000256" key="10">
    <source>
        <dbReference type="SAM" id="MobiDB-lite"/>
    </source>
</evidence>